<reference evidence="1 2" key="1">
    <citation type="submission" date="2016-10" db="EMBL/GenBank/DDBJ databases">
        <authorList>
            <person name="de Groot N.N."/>
        </authorList>
    </citation>
    <scope>NUCLEOTIDE SEQUENCE [LARGE SCALE GENOMIC DNA]</scope>
    <source>
        <strain evidence="1 2">DSM 6059</strain>
    </source>
</reference>
<name>A0A1I1QRZ8_9GAMM</name>
<evidence type="ECO:0000313" key="2">
    <source>
        <dbReference type="Proteomes" id="UP000198862"/>
    </source>
</evidence>
<dbReference type="EMBL" id="FOLO01000043">
    <property type="protein sequence ID" value="SFD24829.1"/>
    <property type="molecule type" value="Genomic_DNA"/>
</dbReference>
<dbReference type="AlphaFoldDB" id="A0A1I1QRZ8"/>
<proteinExistence type="predicted"/>
<dbReference type="OrthoDB" id="10002428at2"/>
<accession>A0A1I1QRZ8</accession>
<evidence type="ECO:0000313" key="1">
    <source>
        <dbReference type="EMBL" id="SFD24829.1"/>
    </source>
</evidence>
<dbReference type="InterPro" id="IPR049848">
    <property type="entry name" value="TapY2-like"/>
</dbReference>
<organism evidence="1 2">
    <name type="scientific">Pseudoalteromonas denitrificans DSM 6059</name>
    <dbReference type="NCBI Taxonomy" id="1123010"/>
    <lineage>
        <taxon>Bacteria</taxon>
        <taxon>Pseudomonadati</taxon>
        <taxon>Pseudomonadota</taxon>
        <taxon>Gammaproteobacteria</taxon>
        <taxon>Alteromonadales</taxon>
        <taxon>Pseudoalteromonadaceae</taxon>
        <taxon>Pseudoalteromonas</taxon>
    </lineage>
</organism>
<gene>
    <name evidence="1" type="ORF">SAMN02745724_03994</name>
</gene>
<dbReference type="STRING" id="1123010.SAMN02745724_03994"/>
<dbReference type="Proteomes" id="UP000198862">
    <property type="component" value="Unassembled WGS sequence"/>
</dbReference>
<keyword evidence="2" id="KW-1185">Reference proteome</keyword>
<sequence>MNIKLLTLIATIFIMTAFSISAKSKLSEYKCHVLTEDKIEAVIDVSSKVNSTVAAEKAVFKKGYKLPQNKKKVIKEVFQCIPSNIEFSTSSVRTLDEYTLR</sequence>
<dbReference type="RefSeq" id="WP_091988773.1">
    <property type="nucleotide sequence ID" value="NZ_FOLO01000043.1"/>
</dbReference>
<dbReference type="NCBIfam" id="NF038109">
    <property type="entry name" value="tapY2_fam"/>
    <property type="match status" value="1"/>
</dbReference>
<protein>
    <submittedName>
        <fullName evidence="1">Uncharacterized protein</fullName>
    </submittedName>
</protein>